<comment type="caution">
    <text evidence="2">The sequence shown here is derived from an EMBL/GenBank/DDBJ whole genome shotgun (WGS) entry which is preliminary data.</text>
</comment>
<proteinExistence type="predicted"/>
<accession>A0A9W8ZEZ0</accession>
<sequence>MVRDSVEETQLVAAAPTSVVQGVHPTSPRATPTQENKEKHAPNANNPMQQVITIFYGDKLRSWTSIHERTLCKYSEKMTDIALKAAETREAHTKVDGWLEQIESITVLGEDLDLFEKEKLGAKLIPLVLKTWEQFPVPNYQNPISKAISDTLDKQFSSGNLIRSAEKPKTLKEFKTVSSNKRLHLLNAEGLVEVAEEVCTRLQKFKAAEKQRAKTSALNAWAQGRLLLRGASEQSVVSLVEWAYHGTLNCDNAENLYDFWALATRLRFDVLAEECMNRLYNSASASLSNACSNGVSLRSLLGLSNKQDATEATAQSSDVVVAVFHHVLRDEKTPEKLTELIVDALARGMDMELWIQVQDLINPDIKNRLINFMIVYRDIKVEGGLEYGGPVKLEPPAAPQEQYALTD</sequence>
<dbReference type="AlphaFoldDB" id="A0A9W8ZEZ0"/>
<keyword evidence="3" id="KW-1185">Reference proteome</keyword>
<evidence type="ECO:0000313" key="2">
    <source>
        <dbReference type="EMBL" id="KAJ4405879.1"/>
    </source>
</evidence>
<dbReference type="OrthoDB" id="3794120at2759"/>
<dbReference type="Gene3D" id="3.30.710.10">
    <property type="entry name" value="Potassium Channel Kv1.1, Chain A"/>
    <property type="match status" value="1"/>
</dbReference>
<dbReference type="EMBL" id="JAPEVA010000031">
    <property type="protein sequence ID" value="KAJ4405879.1"/>
    <property type="molecule type" value="Genomic_DNA"/>
</dbReference>
<feature type="region of interest" description="Disordered" evidence="1">
    <location>
        <begin position="13"/>
        <end position="44"/>
    </location>
</feature>
<protein>
    <recommendedName>
        <fullName evidence="4">BTB domain-containing protein</fullName>
    </recommendedName>
</protein>
<dbReference type="Proteomes" id="UP001140510">
    <property type="component" value="Unassembled WGS sequence"/>
</dbReference>
<organism evidence="2 3">
    <name type="scientific">Didymella pomorum</name>
    <dbReference type="NCBI Taxonomy" id="749634"/>
    <lineage>
        <taxon>Eukaryota</taxon>
        <taxon>Fungi</taxon>
        <taxon>Dikarya</taxon>
        <taxon>Ascomycota</taxon>
        <taxon>Pezizomycotina</taxon>
        <taxon>Dothideomycetes</taxon>
        <taxon>Pleosporomycetidae</taxon>
        <taxon>Pleosporales</taxon>
        <taxon>Pleosporineae</taxon>
        <taxon>Didymellaceae</taxon>
        <taxon>Didymella</taxon>
    </lineage>
</organism>
<dbReference type="InterPro" id="IPR011333">
    <property type="entry name" value="SKP1/BTB/POZ_sf"/>
</dbReference>
<evidence type="ECO:0008006" key="4">
    <source>
        <dbReference type="Google" id="ProtNLM"/>
    </source>
</evidence>
<gene>
    <name evidence="2" type="ORF">N0V91_004988</name>
</gene>
<evidence type="ECO:0000256" key="1">
    <source>
        <dbReference type="SAM" id="MobiDB-lite"/>
    </source>
</evidence>
<reference evidence="2" key="1">
    <citation type="submission" date="2022-10" db="EMBL/GenBank/DDBJ databases">
        <title>Tapping the CABI collections for fungal endophytes: first genome assemblies for Collariella, Neodidymelliopsis, Ascochyta clinopodiicola, Didymella pomorum, Didymosphaeria variabile, Neocosmospora piperis and Neocucurbitaria cava.</title>
        <authorList>
            <person name="Hill R."/>
        </authorList>
    </citation>
    <scope>NUCLEOTIDE SEQUENCE</scope>
    <source>
        <strain evidence="2">IMI 355091</strain>
    </source>
</reference>
<evidence type="ECO:0000313" key="3">
    <source>
        <dbReference type="Proteomes" id="UP001140510"/>
    </source>
</evidence>
<name>A0A9W8ZEZ0_9PLEO</name>